<dbReference type="PANTHER" id="PTHR22926:SF5">
    <property type="entry name" value="PHOSPHO-N-ACETYLMURAMOYL-PENTAPEPTIDE-TRANSFERASE HOMOLOG"/>
    <property type="match status" value="1"/>
</dbReference>
<feature type="transmembrane region" description="Helical" evidence="12">
    <location>
        <begin position="93"/>
        <end position="112"/>
    </location>
</feature>
<dbReference type="GO" id="GO:0005886">
    <property type="term" value="C:plasma membrane"/>
    <property type="evidence" value="ECO:0007669"/>
    <property type="project" value="UniProtKB-SubCell"/>
</dbReference>
<feature type="transmembrane region" description="Helical" evidence="12">
    <location>
        <begin position="12"/>
        <end position="45"/>
    </location>
</feature>
<feature type="transmembrane region" description="Helical" evidence="12">
    <location>
        <begin position="197"/>
        <end position="216"/>
    </location>
</feature>
<evidence type="ECO:0000256" key="3">
    <source>
        <dbReference type="ARBA" id="ARBA00022618"/>
    </source>
</evidence>
<evidence type="ECO:0000256" key="1">
    <source>
        <dbReference type="ARBA" id="ARBA00004141"/>
    </source>
</evidence>
<dbReference type="Pfam" id="PF10555">
    <property type="entry name" value="MraY_sig1"/>
    <property type="match status" value="1"/>
</dbReference>
<keyword evidence="11 12" id="KW-0961">Cell wall biogenesis/degradation</keyword>
<dbReference type="PROSITE" id="PS01347">
    <property type="entry name" value="MRAY_1"/>
    <property type="match status" value="1"/>
</dbReference>
<feature type="transmembrane region" description="Helical" evidence="12">
    <location>
        <begin position="335"/>
        <end position="356"/>
    </location>
</feature>
<dbReference type="GO" id="GO:0008963">
    <property type="term" value="F:phospho-N-acetylmuramoyl-pentapeptide-transferase activity"/>
    <property type="evidence" value="ECO:0007669"/>
    <property type="project" value="UniProtKB-UniRule"/>
</dbReference>
<protein>
    <recommendedName>
        <fullName evidence="12 13">Phospho-N-acetylmuramoyl-pentapeptide-transferase</fullName>
        <ecNumber evidence="12 13">2.7.8.13</ecNumber>
    </recommendedName>
    <alternativeName>
        <fullName evidence="12">UDP-MurNAc-pentapeptide phosphotransferase</fullName>
    </alternativeName>
</protein>
<accession>A0A4D6XWY3</accession>
<dbReference type="HAMAP" id="MF_00038">
    <property type="entry name" value="MraY"/>
    <property type="match status" value="1"/>
</dbReference>
<evidence type="ECO:0000256" key="5">
    <source>
        <dbReference type="ARBA" id="ARBA00022692"/>
    </source>
</evidence>
<feature type="transmembrane region" description="Helical" evidence="12">
    <location>
        <begin position="260"/>
        <end position="281"/>
    </location>
</feature>
<evidence type="ECO:0000256" key="7">
    <source>
        <dbReference type="ARBA" id="ARBA00022984"/>
    </source>
</evidence>
<comment type="pathway">
    <text evidence="12">Cell wall biogenesis; peptidoglycan biosynthesis.</text>
</comment>
<keyword evidence="12 14" id="KW-0479">Metal-binding</keyword>
<feature type="transmembrane region" description="Helical" evidence="12">
    <location>
        <begin position="287"/>
        <end position="308"/>
    </location>
</feature>
<sequence>MLMWFDKYLNLYLNFIIYLPCRAIFSLLTAFCINLYCGSYFIYYMKKLQKYQIIRKNGPKTHYCKNKTPTMGGLFILMSIIISTIIYCDLSNIYVWYVISILIGYGVIGFIDDYKKIKNKNSQGLTLVWKYFLLSIFALGMIVIIKNNSQDIFHSQLIVPFYTNKIVEINYMYIFLSYLVIVGTSNAVNLTDGLDGLAIMPVIFLTCGFLLISFLSSNINISSSLNISYIKYSSELVILCSSIIGSGLGFLWFNSYPAQIFMGDVGSLSLGGSLGVIAILLHQEILLIIMGGIFVFETMSVILQVISFKIRKKRIFKMSPIHHHYEIKGLPEPLIIVRFWIIALLLLLISLISLQVH</sequence>
<dbReference type="EC" id="2.7.8.13" evidence="12 13"/>
<dbReference type="InterPro" id="IPR018480">
    <property type="entry name" value="PNAcMuramoyl-5peptid_Trfase_CS"/>
</dbReference>
<comment type="similarity">
    <text evidence="2 12">Belongs to the glycosyltransferase 4 family. MraY subfamily.</text>
</comment>
<dbReference type="CDD" id="cd06852">
    <property type="entry name" value="GT_MraY"/>
    <property type="match status" value="1"/>
</dbReference>
<evidence type="ECO:0000256" key="12">
    <source>
        <dbReference type="HAMAP-Rule" id="MF_00038"/>
    </source>
</evidence>
<keyword evidence="3 12" id="KW-0132">Cell division</keyword>
<feature type="transmembrane region" description="Helical" evidence="12">
    <location>
        <begin position="236"/>
        <end position="253"/>
    </location>
</feature>
<evidence type="ECO:0000313" key="15">
    <source>
        <dbReference type="EMBL" id="QCI20367.1"/>
    </source>
</evidence>
<feature type="binding site" evidence="14">
    <location>
        <position position="189"/>
    </location>
    <ligand>
        <name>Mg(2+)</name>
        <dbReference type="ChEBI" id="CHEBI:18420"/>
    </ligand>
</feature>
<proteinExistence type="inferred from homology"/>
<keyword evidence="8 12" id="KW-1133">Transmembrane helix</keyword>
<dbReference type="NCBIfam" id="TIGR00445">
    <property type="entry name" value="mraY"/>
    <property type="match status" value="1"/>
</dbReference>
<keyword evidence="6 12" id="KW-0133">Cell shape</keyword>
<evidence type="ECO:0000256" key="13">
    <source>
        <dbReference type="NCBIfam" id="TIGR00445"/>
    </source>
</evidence>
<keyword evidence="4 12" id="KW-0808">Transferase</keyword>
<evidence type="ECO:0000256" key="6">
    <source>
        <dbReference type="ARBA" id="ARBA00022960"/>
    </source>
</evidence>
<dbReference type="GO" id="GO:0071555">
    <property type="term" value="P:cell wall organization"/>
    <property type="evidence" value="ECO:0007669"/>
    <property type="project" value="UniProtKB-KW"/>
</dbReference>
<dbReference type="UniPathway" id="UPA00219"/>
<feature type="transmembrane region" description="Helical" evidence="12">
    <location>
        <begin position="124"/>
        <end position="145"/>
    </location>
</feature>
<keyword evidence="12" id="KW-1003">Cell membrane</keyword>
<dbReference type="PROSITE" id="PS01348">
    <property type="entry name" value="MRAY_2"/>
    <property type="match status" value="1"/>
</dbReference>
<evidence type="ECO:0000313" key="16">
    <source>
        <dbReference type="Proteomes" id="UP000298594"/>
    </source>
</evidence>
<comment type="function">
    <text evidence="12">Catalyzes the initial step of the lipid cycle reactions in the biosynthesis of the cell wall peptidoglycan: transfers peptidoglycan precursor phospho-MurNAc-pentapeptide from UDP-MurNAc-pentapeptide onto the lipid carrier undecaprenyl phosphate, yielding undecaprenyl-pyrophosphoryl-MurNAc-pentapeptide, known as lipid I.</text>
</comment>
<dbReference type="GO" id="GO:0046872">
    <property type="term" value="F:metal ion binding"/>
    <property type="evidence" value="ECO:0007669"/>
    <property type="project" value="UniProtKB-KW"/>
</dbReference>
<dbReference type="OrthoDB" id="9805475at2"/>
<dbReference type="GO" id="GO:0051301">
    <property type="term" value="P:cell division"/>
    <property type="evidence" value="ECO:0007669"/>
    <property type="project" value="UniProtKB-KW"/>
</dbReference>
<comment type="subcellular location">
    <subcellularLocation>
        <location evidence="12">Cell membrane</location>
        <topology evidence="12">Multi-pass membrane protein</topology>
    </subcellularLocation>
    <subcellularLocation>
        <location evidence="1">Membrane</location>
        <topology evidence="1">Multi-pass membrane protein</topology>
    </subcellularLocation>
</comment>
<reference evidence="15 16" key="1">
    <citation type="submission" date="2018-12" db="EMBL/GenBank/DDBJ databases">
        <authorList>
            <person name="Chong R.A."/>
        </authorList>
    </citation>
    <scope>NUCLEOTIDE SEQUENCE [LARGE SCALE GENOMIC DNA]</scope>
    <source>
        <strain evidence="15 16">Bca</strain>
    </source>
</reference>
<dbReference type="AlphaFoldDB" id="A0A4D6XWY3"/>
<name>A0A4D6XWY3_9GAMM</name>
<dbReference type="GO" id="GO:0009252">
    <property type="term" value="P:peptidoglycan biosynthetic process"/>
    <property type="evidence" value="ECO:0007669"/>
    <property type="project" value="UniProtKB-UniRule"/>
</dbReference>
<evidence type="ECO:0000256" key="14">
    <source>
        <dbReference type="PIRSR" id="PIRSR600715-1"/>
    </source>
</evidence>
<dbReference type="GO" id="GO:0051992">
    <property type="term" value="F:UDP-N-acetylmuramoyl-L-alanyl-D-glutamyl-meso-2,6-diaminopimelyl-D-alanyl-D-alanine:undecaprenyl-phosphate transferase activity"/>
    <property type="evidence" value="ECO:0007669"/>
    <property type="project" value="RHEA"/>
</dbReference>
<evidence type="ECO:0000256" key="2">
    <source>
        <dbReference type="ARBA" id="ARBA00005583"/>
    </source>
</evidence>
<reference evidence="15 16" key="2">
    <citation type="submission" date="2019-05" db="EMBL/GenBank/DDBJ databases">
        <title>Genome evolution of the obligate endosymbiont Buchnera aphidicola.</title>
        <authorList>
            <person name="Moran N.A."/>
        </authorList>
    </citation>
    <scope>NUCLEOTIDE SEQUENCE [LARGE SCALE GENOMIC DNA]</scope>
    <source>
        <strain evidence="15 16">Bca</strain>
    </source>
</reference>
<feature type="binding site" evidence="14">
    <location>
        <position position="264"/>
    </location>
    <ligand>
        <name>Mg(2+)</name>
        <dbReference type="ChEBI" id="CHEBI:18420"/>
    </ligand>
</feature>
<evidence type="ECO:0000256" key="9">
    <source>
        <dbReference type="ARBA" id="ARBA00023136"/>
    </source>
</evidence>
<dbReference type="Pfam" id="PF00953">
    <property type="entry name" value="Glycos_transf_4"/>
    <property type="match status" value="1"/>
</dbReference>
<keyword evidence="7 12" id="KW-0573">Peptidoglycan synthesis</keyword>
<dbReference type="EMBL" id="CP034879">
    <property type="protein sequence ID" value="QCI20367.1"/>
    <property type="molecule type" value="Genomic_DNA"/>
</dbReference>
<dbReference type="PANTHER" id="PTHR22926">
    <property type="entry name" value="PHOSPHO-N-ACETYLMURAMOYL-PENTAPEPTIDE-TRANSFERASE"/>
    <property type="match status" value="1"/>
</dbReference>
<dbReference type="RefSeq" id="WP_158359278.1">
    <property type="nucleotide sequence ID" value="NZ_CP034879.1"/>
</dbReference>
<evidence type="ECO:0000256" key="10">
    <source>
        <dbReference type="ARBA" id="ARBA00023306"/>
    </source>
</evidence>
<organism evidence="15 16">
    <name type="scientific">Buchnera aphidicola</name>
    <name type="common">Brachycaudus cardui</name>
    <dbReference type="NCBI Taxonomy" id="557993"/>
    <lineage>
        <taxon>Bacteria</taxon>
        <taxon>Pseudomonadati</taxon>
        <taxon>Pseudomonadota</taxon>
        <taxon>Gammaproteobacteria</taxon>
        <taxon>Enterobacterales</taxon>
        <taxon>Erwiniaceae</taxon>
        <taxon>Buchnera</taxon>
    </lineage>
</organism>
<evidence type="ECO:0000256" key="11">
    <source>
        <dbReference type="ARBA" id="ARBA00023316"/>
    </source>
</evidence>
<dbReference type="InterPro" id="IPR000715">
    <property type="entry name" value="Glycosyl_transferase_4"/>
</dbReference>
<dbReference type="Proteomes" id="UP000298594">
    <property type="component" value="Chromosome"/>
</dbReference>
<keyword evidence="9 12" id="KW-0472">Membrane</keyword>
<evidence type="ECO:0000256" key="8">
    <source>
        <dbReference type="ARBA" id="ARBA00022989"/>
    </source>
</evidence>
<gene>
    <name evidence="12" type="primary">mraY</name>
    <name evidence="15" type="ORF">D9V67_01120</name>
</gene>
<evidence type="ECO:0000256" key="4">
    <source>
        <dbReference type="ARBA" id="ARBA00022679"/>
    </source>
</evidence>
<keyword evidence="5 12" id="KW-0812">Transmembrane</keyword>
<feature type="transmembrane region" description="Helical" evidence="12">
    <location>
        <begin position="66"/>
        <end position="87"/>
    </location>
</feature>
<feature type="transmembrane region" description="Helical" evidence="12">
    <location>
        <begin position="171"/>
        <end position="190"/>
    </location>
</feature>
<dbReference type="InterPro" id="IPR003524">
    <property type="entry name" value="PNAcMuramoyl-5peptid_Trfase"/>
</dbReference>
<dbReference type="GO" id="GO:0008360">
    <property type="term" value="P:regulation of cell shape"/>
    <property type="evidence" value="ECO:0007669"/>
    <property type="project" value="UniProtKB-KW"/>
</dbReference>
<keyword evidence="12 14" id="KW-0460">Magnesium</keyword>
<keyword evidence="10 12" id="KW-0131">Cell cycle</keyword>
<comment type="cofactor">
    <cofactor evidence="12 14">
        <name>Mg(2+)</name>
        <dbReference type="ChEBI" id="CHEBI:18420"/>
    </cofactor>
</comment>
<comment type="catalytic activity">
    <reaction evidence="12">
        <text>UDP-N-acetyl-alpha-D-muramoyl-L-alanyl-gamma-D-glutamyl-meso-2,6-diaminopimeloyl-D-alanyl-D-alanine + di-trans,octa-cis-undecaprenyl phosphate = di-trans,octa-cis-undecaprenyl diphospho-N-acetyl-alpha-D-muramoyl-L-alanyl-D-glutamyl-meso-2,6-diaminopimeloyl-D-alanyl-D-alanine + UMP</text>
        <dbReference type="Rhea" id="RHEA:28386"/>
        <dbReference type="ChEBI" id="CHEBI:57865"/>
        <dbReference type="ChEBI" id="CHEBI:60392"/>
        <dbReference type="ChEBI" id="CHEBI:61386"/>
        <dbReference type="ChEBI" id="CHEBI:61387"/>
        <dbReference type="EC" id="2.7.8.13"/>
    </reaction>
</comment>